<dbReference type="STRING" id="1797589.A2784_03370"/>
<evidence type="ECO:0000256" key="2">
    <source>
        <dbReference type="ARBA" id="ARBA00022517"/>
    </source>
</evidence>
<sequence length="121" mass="13450">TLGVDYGEKRIGVAVTDAALAEPVAVVNSGPDAIEAIKQWAEKYQAERVVVGISEQSMAQKSRSFGEQLRRAGLRVEFYDETLSSHEAGERLKHKSRQFRSQPQDAYQAAVMLQDWLDGII</sequence>
<dbReference type="Gene3D" id="3.30.420.140">
    <property type="entry name" value="YqgF/RNase H-like domain"/>
    <property type="match status" value="1"/>
</dbReference>
<feature type="non-terminal residue" evidence="6">
    <location>
        <position position="1"/>
    </location>
</feature>
<dbReference type="PANTHER" id="PTHR33317">
    <property type="entry name" value="POLYNUCLEOTIDYL TRANSFERASE, RIBONUCLEASE H-LIKE SUPERFAMILY PROTEIN"/>
    <property type="match status" value="1"/>
</dbReference>
<evidence type="ECO:0000313" key="6">
    <source>
        <dbReference type="EMBL" id="OGY15861.1"/>
    </source>
</evidence>
<evidence type="ECO:0000313" key="7">
    <source>
        <dbReference type="Proteomes" id="UP000177324"/>
    </source>
</evidence>
<dbReference type="InterPro" id="IPR006641">
    <property type="entry name" value="YqgF/RNaseH-like_dom"/>
</dbReference>
<keyword evidence="2" id="KW-0690">Ribosome biogenesis</keyword>
<dbReference type="InterPro" id="IPR037027">
    <property type="entry name" value="YqgF/RNaseH-like_dom_sf"/>
</dbReference>
<organism evidence="6 7">
    <name type="scientific">Candidatus Chisholmbacteria bacterium RIFCSPHIGHO2_01_FULL_48_12</name>
    <dbReference type="NCBI Taxonomy" id="1797589"/>
    <lineage>
        <taxon>Bacteria</taxon>
        <taxon>Candidatus Chisholmiibacteriota</taxon>
    </lineage>
</organism>
<reference evidence="6 7" key="1">
    <citation type="journal article" date="2016" name="Nat. Commun.">
        <title>Thousands of microbial genomes shed light on interconnected biogeochemical processes in an aquifer system.</title>
        <authorList>
            <person name="Anantharaman K."/>
            <person name="Brown C.T."/>
            <person name="Hug L.A."/>
            <person name="Sharon I."/>
            <person name="Castelle C.J."/>
            <person name="Probst A.J."/>
            <person name="Thomas B.C."/>
            <person name="Singh A."/>
            <person name="Wilkins M.J."/>
            <person name="Karaoz U."/>
            <person name="Brodie E.L."/>
            <person name="Williams K.H."/>
            <person name="Hubbard S.S."/>
            <person name="Banfield J.F."/>
        </authorList>
    </citation>
    <scope>NUCLEOTIDE SEQUENCE [LARGE SCALE GENOMIC DNA]</scope>
</reference>
<dbReference type="PANTHER" id="PTHR33317:SF4">
    <property type="entry name" value="POLYNUCLEOTIDYL TRANSFERASE, RIBONUCLEASE H-LIKE SUPERFAMILY PROTEIN"/>
    <property type="match status" value="1"/>
</dbReference>
<comment type="caution">
    <text evidence="6">The sequence shown here is derived from an EMBL/GenBank/DDBJ whole genome shotgun (WGS) entry which is preliminary data.</text>
</comment>
<proteinExistence type="inferred from homology"/>
<dbReference type="InterPro" id="IPR012337">
    <property type="entry name" value="RNaseH-like_sf"/>
</dbReference>
<dbReference type="GO" id="GO:0004518">
    <property type="term" value="F:nuclease activity"/>
    <property type="evidence" value="ECO:0007669"/>
    <property type="project" value="UniProtKB-KW"/>
</dbReference>
<evidence type="ECO:0000259" key="5">
    <source>
        <dbReference type="SMART" id="SM00732"/>
    </source>
</evidence>
<keyword evidence="3" id="KW-0540">Nuclease</keyword>
<dbReference type="Proteomes" id="UP000177324">
    <property type="component" value="Unassembled WGS sequence"/>
</dbReference>
<dbReference type="AlphaFoldDB" id="A0A1G1VKB8"/>
<dbReference type="Pfam" id="PF03652">
    <property type="entry name" value="RuvX"/>
    <property type="match status" value="1"/>
</dbReference>
<keyword evidence="4" id="KW-0378">Hydrolase</keyword>
<gene>
    <name evidence="6" type="ORF">A2784_03370</name>
</gene>
<evidence type="ECO:0000256" key="1">
    <source>
        <dbReference type="ARBA" id="ARBA00022490"/>
    </source>
</evidence>
<name>A0A1G1VKB8_9BACT</name>
<dbReference type="GO" id="GO:0016787">
    <property type="term" value="F:hydrolase activity"/>
    <property type="evidence" value="ECO:0007669"/>
    <property type="project" value="UniProtKB-KW"/>
</dbReference>
<dbReference type="CDD" id="cd16964">
    <property type="entry name" value="YqgF"/>
    <property type="match status" value="1"/>
</dbReference>
<evidence type="ECO:0000256" key="4">
    <source>
        <dbReference type="ARBA" id="ARBA00022801"/>
    </source>
</evidence>
<dbReference type="GO" id="GO:0000967">
    <property type="term" value="P:rRNA 5'-end processing"/>
    <property type="evidence" value="ECO:0007669"/>
    <property type="project" value="TreeGrafter"/>
</dbReference>
<dbReference type="SMART" id="SM00732">
    <property type="entry name" value="YqgFc"/>
    <property type="match status" value="1"/>
</dbReference>
<evidence type="ECO:0000256" key="3">
    <source>
        <dbReference type="ARBA" id="ARBA00022722"/>
    </source>
</evidence>
<accession>A0A1G1VKB8</accession>
<dbReference type="InterPro" id="IPR005227">
    <property type="entry name" value="YqgF"/>
</dbReference>
<dbReference type="NCBIfam" id="TIGR00250">
    <property type="entry name" value="RNAse_H_YqgF"/>
    <property type="match status" value="1"/>
</dbReference>
<dbReference type="HAMAP" id="MF_00651">
    <property type="entry name" value="Nuclease_YqgF"/>
    <property type="match status" value="1"/>
</dbReference>
<dbReference type="SUPFAM" id="SSF53098">
    <property type="entry name" value="Ribonuclease H-like"/>
    <property type="match status" value="1"/>
</dbReference>
<protein>
    <recommendedName>
        <fullName evidence="5">YqgF/RNase H-like domain-containing protein</fullName>
    </recommendedName>
</protein>
<dbReference type="EMBL" id="MHCH01000058">
    <property type="protein sequence ID" value="OGY15861.1"/>
    <property type="molecule type" value="Genomic_DNA"/>
</dbReference>
<feature type="domain" description="YqgF/RNase H-like" evidence="5">
    <location>
        <begin position="1"/>
        <end position="88"/>
    </location>
</feature>
<keyword evidence="1" id="KW-0963">Cytoplasm</keyword>